<organism evidence="1 2">
    <name type="scientific">Roseateles violae</name>
    <dbReference type="NCBI Taxonomy" id="3058042"/>
    <lineage>
        <taxon>Bacteria</taxon>
        <taxon>Pseudomonadati</taxon>
        <taxon>Pseudomonadota</taxon>
        <taxon>Betaproteobacteria</taxon>
        <taxon>Burkholderiales</taxon>
        <taxon>Sphaerotilaceae</taxon>
        <taxon>Roseateles</taxon>
    </lineage>
</organism>
<evidence type="ECO:0000313" key="1">
    <source>
        <dbReference type="EMBL" id="MDN3919523.1"/>
    </source>
</evidence>
<name>A0ABT8DNG3_9BURK</name>
<gene>
    <name evidence="1" type="ORF">QWJ38_04425</name>
</gene>
<protein>
    <submittedName>
        <fullName evidence="1">Uncharacterized protein</fullName>
    </submittedName>
</protein>
<sequence length="62" mass="5992">MKPLAELVRSIDTALTGLPSAGLGLALALALIAADEPPAPRDAAPAAVHCLPAAAPGPSIGE</sequence>
<reference evidence="1 2" key="1">
    <citation type="submission" date="2023-06" db="EMBL/GenBank/DDBJ databases">
        <title>Pelomonas sp. PFR6 16S ribosomal RNA gene Genome sequencing and assembly.</title>
        <authorList>
            <person name="Woo H."/>
        </authorList>
    </citation>
    <scope>NUCLEOTIDE SEQUENCE [LARGE SCALE GENOMIC DNA]</scope>
    <source>
        <strain evidence="1 2">PFR6</strain>
    </source>
</reference>
<comment type="caution">
    <text evidence="1">The sequence shown here is derived from an EMBL/GenBank/DDBJ whole genome shotgun (WGS) entry which is preliminary data.</text>
</comment>
<accession>A0ABT8DNG3</accession>
<keyword evidence="2" id="KW-1185">Reference proteome</keyword>
<dbReference type="EMBL" id="JAUHHC010000001">
    <property type="protein sequence ID" value="MDN3919523.1"/>
    <property type="molecule type" value="Genomic_DNA"/>
</dbReference>
<dbReference type="Proteomes" id="UP001228044">
    <property type="component" value="Unassembled WGS sequence"/>
</dbReference>
<proteinExistence type="predicted"/>
<dbReference type="RefSeq" id="WP_290357824.1">
    <property type="nucleotide sequence ID" value="NZ_JAUHHC010000001.1"/>
</dbReference>
<evidence type="ECO:0000313" key="2">
    <source>
        <dbReference type="Proteomes" id="UP001228044"/>
    </source>
</evidence>